<dbReference type="OrthoDB" id="435754at2759"/>
<feature type="region of interest" description="Disordered" evidence="1">
    <location>
        <begin position="173"/>
        <end position="228"/>
    </location>
</feature>
<feature type="region of interest" description="Disordered" evidence="1">
    <location>
        <begin position="62"/>
        <end position="142"/>
    </location>
</feature>
<feature type="compositionally biased region" description="Polar residues" evidence="1">
    <location>
        <begin position="203"/>
        <end position="217"/>
    </location>
</feature>
<reference evidence="3" key="2">
    <citation type="submission" date="2021-04" db="EMBL/GenBank/DDBJ databases">
        <title>Genome-wide patterns of bracovirus chromosomal integration into multiple host tissues during parasitism.</title>
        <authorList>
            <person name="Chebbi M.A.C."/>
        </authorList>
    </citation>
    <scope>NUCLEOTIDE SEQUENCE</scope>
    <source>
        <tissue evidence="3">Whole body</tissue>
    </source>
</reference>
<dbReference type="InterPro" id="IPR001568">
    <property type="entry name" value="RNase_T2-like"/>
</dbReference>
<dbReference type="GO" id="GO:0006401">
    <property type="term" value="P:RNA catabolic process"/>
    <property type="evidence" value="ECO:0007669"/>
    <property type="project" value="TreeGrafter"/>
</dbReference>
<dbReference type="PANTHER" id="PTHR11240:SF22">
    <property type="entry name" value="RIBONUCLEASE T2"/>
    <property type="match status" value="1"/>
</dbReference>
<sequence>MKWRLIAAVVIIAVFFSEEILAKPPKYKPQSTKVTVAIDKPNKNLANRRPVSTAVTSFKPQTSRFRAVSSPKPSRPAPSAKSSLSSRFSLLRLSSASRPSVSKSGSPSTSTKTGGATTTPKERWSNIRNKPDRYQAKQPNAIKPTITGRVSISGSIVYKRSGLRALKPSLKQMYTSAKKPQSKPSPNPTPPDLNRPASPPPGQANNPVTNQPGTPVNNPEPGPVFQPPAPEALVQVAVAPAPSGSRAEVKVQKKLAKANRIVKNQANTHATLEQVNAIAGTCKDPTAPASACFDFYILSVSWGITMQIRRLGITNNVINKAEWGVHGLWPALKNYGKHPKHCNLKIPYEPKELQSALSWRPDPPYDKYHIIQDMLEDMWFSANGSPMTHQAFWRHEWEKHGTCAARSPQLKTVKQYFEKGLELFHQVDVQAKLTAANFRPKKEMTNKDMHDEISRILGHRITLESIDHPRTGELWLSEIRLCYGFNFHLIDCPPDTKTLNTMNENTKMIYSL</sequence>
<feature type="compositionally biased region" description="Pro residues" evidence="1">
    <location>
        <begin position="218"/>
        <end position="228"/>
    </location>
</feature>
<dbReference type="Proteomes" id="UP000729913">
    <property type="component" value="Unassembled WGS sequence"/>
</dbReference>
<dbReference type="InterPro" id="IPR033130">
    <property type="entry name" value="RNase_T2_His_AS_2"/>
</dbReference>
<dbReference type="PANTHER" id="PTHR11240">
    <property type="entry name" value="RIBONUCLEASE T2"/>
    <property type="match status" value="1"/>
</dbReference>
<dbReference type="GO" id="GO:0003723">
    <property type="term" value="F:RNA binding"/>
    <property type="evidence" value="ECO:0007669"/>
    <property type="project" value="InterPro"/>
</dbReference>
<accession>A0A8J5QWX9</accession>
<keyword evidence="2" id="KW-0732">Signal</keyword>
<dbReference type="Pfam" id="PF00445">
    <property type="entry name" value="Ribonuclease_T2"/>
    <property type="match status" value="1"/>
</dbReference>
<feature type="compositionally biased region" description="Low complexity" evidence="1">
    <location>
        <begin position="69"/>
        <end position="119"/>
    </location>
</feature>
<feature type="compositionally biased region" description="Pro residues" evidence="1">
    <location>
        <begin position="183"/>
        <end position="202"/>
    </location>
</feature>
<dbReference type="InterPro" id="IPR018188">
    <property type="entry name" value="RNase_T2_His_AS_1"/>
</dbReference>
<feature type="chain" id="PRO_5035180310" evidence="2">
    <location>
        <begin position="23"/>
        <end position="512"/>
    </location>
</feature>
<protein>
    <submittedName>
        <fullName evidence="3">Uncharacterized protein</fullName>
    </submittedName>
</protein>
<name>A0A8J5QWX9_9HYME</name>
<evidence type="ECO:0000313" key="3">
    <source>
        <dbReference type="EMBL" id="KAG8040211.1"/>
    </source>
</evidence>
<dbReference type="EMBL" id="JAAOIC020000023">
    <property type="protein sequence ID" value="KAG8040211.1"/>
    <property type="molecule type" value="Genomic_DNA"/>
</dbReference>
<reference evidence="3" key="1">
    <citation type="submission" date="2020-03" db="EMBL/GenBank/DDBJ databases">
        <authorList>
            <person name="Chebbi M.A."/>
            <person name="Drezen J.M."/>
        </authorList>
    </citation>
    <scope>NUCLEOTIDE SEQUENCE</scope>
    <source>
        <tissue evidence="3">Whole body</tissue>
    </source>
</reference>
<dbReference type="PROSITE" id="PS00530">
    <property type="entry name" value="RNASE_T2_1"/>
    <property type="match status" value="1"/>
</dbReference>
<evidence type="ECO:0000256" key="1">
    <source>
        <dbReference type="SAM" id="MobiDB-lite"/>
    </source>
</evidence>
<keyword evidence="4" id="KW-1185">Reference proteome</keyword>
<evidence type="ECO:0000313" key="4">
    <source>
        <dbReference type="Proteomes" id="UP000729913"/>
    </source>
</evidence>
<feature type="signal peptide" evidence="2">
    <location>
        <begin position="1"/>
        <end position="22"/>
    </location>
</feature>
<organism evidence="3 4">
    <name type="scientific">Cotesia typhae</name>
    <dbReference type="NCBI Taxonomy" id="2053667"/>
    <lineage>
        <taxon>Eukaryota</taxon>
        <taxon>Metazoa</taxon>
        <taxon>Ecdysozoa</taxon>
        <taxon>Arthropoda</taxon>
        <taxon>Hexapoda</taxon>
        <taxon>Insecta</taxon>
        <taxon>Pterygota</taxon>
        <taxon>Neoptera</taxon>
        <taxon>Endopterygota</taxon>
        <taxon>Hymenoptera</taxon>
        <taxon>Apocrita</taxon>
        <taxon>Ichneumonoidea</taxon>
        <taxon>Braconidae</taxon>
        <taxon>Microgastrinae</taxon>
        <taxon>Cotesia</taxon>
    </lineage>
</organism>
<dbReference type="GO" id="GO:0033897">
    <property type="term" value="F:ribonuclease T2 activity"/>
    <property type="evidence" value="ECO:0007669"/>
    <property type="project" value="InterPro"/>
</dbReference>
<dbReference type="GO" id="GO:0005576">
    <property type="term" value="C:extracellular region"/>
    <property type="evidence" value="ECO:0007669"/>
    <property type="project" value="TreeGrafter"/>
</dbReference>
<dbReference type="PROSITE" id="PS00531">
    <property type="entry name" value="RNASE_T2_2"/>
    <property type="match status" value="1"/>
</dbReference>
<feature type="compositionally biased region" description="Basic and acidic residues" evidence="1">
    <location>
        <begin position="120"/>
        <end position="135"/>
    </location>
</feature>
<gene>
    <name evidence="3" type="ORF">G9C98_000781</name>
</gene>
<evidence type="ECO:0000256" key="2">
    <source>
        <dbReference type="SAM" id="SignalP"/>
    </source>
</evidence>
<proteinExistence type="predicted"/>
<comment type="caution">
    <text evidence="3">The sequence shown here is derived from an EMBL/GenBank/DDBJ whole genome shotgun (WGS) entry which is preliminary data.</text>
</comment>
<dbReference type="AlphaFoldDB" id="A0A8J5QWX9"/>